<dbReference type="SUPFAM" id="SSF46785">
    <property type="entry name" value="Winged helix' DNA-binding domain"/>
    <property type="match status" value="1"/>
</dbReference>
<evidence type="ECO:0000313" key="2">
    <source>
        <dbReference type="Proteomes" id="UP000293995"/>
    </source>
</evidence>
<dbReference type="RefSeq" id="WP_129388619.1">
    <property type="nucleotide sequence ID" value="NZ_CP035494.1"/>
</dbReference>
<evidence type="ECO:0008006" key="3">
    <source>
        <dbReference type="Google" id="ProtNLM"/>
    </source>
</evidence>
<dbReference type="KEGG" id="mprt:ET475_08565"/>
<evidence type="ECO:0000313" key="1">
    <source>
        <dbReference type="EMBL" id="QAY60037.1"/>
    </source>
</evidence>
<reference evidence="1 2" key="1">
    <citation type="submission" date="2019-01" db="EMBL/GenBank/DDBJ databases">
        <title>Genome sequencing of strain DFW100M-13.</title>
        <authorList>
            <person name="Heo J."/>
            <person name="Kim S.-J."/>
            <person name="Kim J.-S."/>
            <person name="Hong S.-B."/>
            <person name="Kwon S.-W."/>
        </authorList>
    </citation>
    <scope>NUCLEOTIDE SEQUENCE [LARGE SCALE GENOMIC DNA]</scope>
    <source>
        <strain evidence="1 2">DFW100M-13</strain>
    </source>
</reference>
<name>A0A4P6EIN9_9MICO</name>
<dbReference type="InterPro" id="IPR036390">
    <property type="entry name" value="WH_DNA-bd_sf"/>
</dbReference>
<protein>
    <recommendedName>
        <fullName evidence="3">HTH iclR-type domain-containing protein</fullName>
    </recommendedName>
</protein>
<sequence>MKGNELVWRALADRALDGDRTWKNVADLAFAAGVPTTTAYLALERLESNGTIDRYRRGGLAVVSIDKLLTMLCAWRNLAGDTLAWTTRDAINPLLESTQGPYALGGPDAAKTLLSGRAVADFQEHIVYFPPSVDLSELPTGTEVRVLSMDNRAAKIWTGHSSLAQTYADLFATPGWQASEFRKALRDHFIQDREWDQEVTR</sequence>
<dbReference type="Proteomes" id="UP000293995">
    <property type="component" value="Chromosome"/>
</dbReference>
<dbReference type="AlphaFoldDB" id="A0A4P6EIN9"/>
<proteinExistence type="predicted"/>
<dbReference type="OrthoDB" id="5059533at2"/>
<keyword evidence="2" id="KW-1185">Reference proteome</keyword>
<accession>A0A4P6EIN9</accession>
<organism evidence="1 2">
    <name type="scientific">Microbacterium protaetiae</name>
    <dbReference type="NCBI Taxonomy" id="2509458"/>
    <lineage>
        <taxon>Bacteria</taxon>
        <taxon>Bacillati</taxon>
        <taxon>Actinomycetota</taxon>
        <taxon>Actinomycetes</taxon>
        <taxon>Micrococcales</taxon>
        <taxon>Microbacteriaceae</taxon>
        <taxon>Microbacterium</taxon>
    </lineage>
</organism>
<dbReference type="EMBL" id="CP035494">
    <property type="protein sequence ID" value="QAY60037.1"/>
    <property type="molecule type" value="Genomic_DNA"/>
</dbReference>
<gene>
    <name evidence="1" type="ORF">ET475_08565</name>
</gene>